<evidence type="ECO:0000256" key="3">
    <source>
        <dbReference type="ARBA" id="ARBA00023134"/>
    </source>
</evidence>
<keyword evidence="3 5" id="KW-0342">GTP-binding</keyword>
<dbReference type="GO" id="GO:0003924">
    <property type="term" value="F:GTPase activity"/>
    <property type="evidence" value="ECO:0007669"/>
    <property type="project" value="InterPro"/>
</dbReference>
<evidence type="ECO:0000313" key="8">
    <source>
        <dbReference type="Proteomes" id="UP001165082"/>
    </source>
</evidence>
<protein>
    <submittedName>
        <fullName evidence="7">Uncharacterized protein</fullName>
    </submittedName>
</protein>
<dbReference type="Pfam" id="PF00503">
    <property type="entry name" value="G-alpha"/>
    <property type="match status" value="1"/>
</dbReference>
<accession>A0A9W7KST5</accession>
<dbReference type="Gene3D" id="3.40.50.300">
    <property type="entry name" value="P-loop containing nucleotide triphosphate hydrolases"/>
    <property type="match status" value="1"/>
</dbReference>
<dbReference type="PANTHER" id="PTHR10218:SF302">
    <property type="entry name" value="GUANINE NUCLEOTIDE-BINDING PROTEIN ALPHA-5 SUBUNIT"/>
    <property type="match status" value="1"/>
</dbReference>
<keyword evidence="6" id="KW-0460">Magnesium</keyword>
<feature type="binding site" evidence="5">
    <location>
        <position position="332"/>
    </location>
    <ligand>
        <name>GTP</name>
        <dbReference type="ChEBI" id="CHEBI:37565"/>
    </ligand>
</feature>
<dbReference type="SUPFAM" id="SSF52540">
    <property type="entry name" value="P-loop containing nucleoside triphosphate hydrolases"/>
    <property type="match status" value="1"/>
</dbReference>
<name>A0A9W7KST5_9STRA</name>
<evidence type="ECO:0000256" key="6">
    <source>
        <dbReference type="PIRSR" id="PIRSR601019-2"/>
    </source>
</evidence>
<evidence type="ECO:0000256" key="1">
    <source>
        <dbReference type="ARBA" id="ARBA00022723"/>
    </source>
</evidence>
<feature type="binding site" evidence="6">
    <location>
        <position position="165"/>
    </location>
    <ligand>
        <name>Mg(2+)</name>
        <dbReference type="ChEBI" id="CHEBI:18420"/>
    </ligand>
</feature>
<reference evidence="7" key="1">
    <citation type="submission" date="2022-07" db="EMBL/GenBank/DDBJ databases">
        <title>Genome analysis of Parmales, a sister group of diatoms, reveals the evolutionary specialization of diatoms from phago-mixotrophs to photoautotrophs.</title>
        <authorList>
            <person name="Ban H."/>
            <person name="Sato S."/>
            <person name="Yoshikawa S."/>
            <person name="Kazumasa Y."/>
            <person name="Nakamura Y."/>
            <person name="Ichinomiya M."/>
            <person name="Saitoh K."/>
            <person name="Sato N."/>
            <person name="Blanc-Mathieu R."/>
            <person name="Endo H."/>
            <person name="Kuwata A."/>
            <person name="Ogata H."/>
        </authorList>
    </citation>
    <scope>NUCLEOTIDE SEQUENCE</scope>
</reference>
<dbReference type="SMART" id="SM00275">
    <property type="entry name" value="G_alpha"/>
    <property type="match status" value="1"/>
</dbReference>
<dbReference type="Gene3D" id="1.10.400.10">
    <property type="entry name" value="GI Alpha 1, domain 2-like"/>
    <property type="match status" value="1"/>
</dbReference>
<feature type="binding site" evidence="5">
    <location>
        <begin position="272"/>
        <end position="275"/>
    </location>
    <ligand>
        <name>GTP</name>
        <dbReference type="ChEBI" id="CHEBI:37565"/>
    </ligand>
</feature>
<dbReference type="FunFam" id="3.40.50.300:FF:000692">
    <property type="entry name" value="Guanine nucleotide-binding protein subunit alpha"/>
    <property type="match status" value="1"/>
</dbReference>
<dbReference type="OrthoDB" id="5817230at2759"/>
<dbReference type="PROSITE" id="PS51882">
    <property type="entry name" value="G_ALPHA"/>
    <property type="match status" value="1"/>
</dbReference>
<dbReference type="PRINTS" id="PR00318">
    <property type="entry name" value="GPROTEINA"/>
</dbReference>
<keyword evidence="8" id="KW-1185">Reference proteome</keyword>
<dbReference type="InterPro" id="IPR027417">
    <property type="entry name" value="P-loop_NTPase"/>
</dbReference>
<comment type="caution">
    <text evidence="7">The sequence shown here is derived from an EMBL/GenBank/DDBJ whole genome shotgun (WGS) entry which is preliminary data.</text>
</comment>
<evidence type="ECO:0000256" key="2">
    <source>
        <dbReference type="ARBA" id="ARBA00022741"/>
    </source>
</evidence>
<dbReference type="EMBL" id="BRXZ01000370">
    <property type="protein sequence ID" value="GMI10338.1"/>
    <property type="molecule type" value="Genomic_DNA"/>
</dbReference>
<dbReference type="InterPro" id="IPR011025">
    <property type="entry name" value="GproteinA_insert"/>
</dbReference>
<feature type="binding site" evidence="5">
    <location>
        <begin position="159"/>
        <end position="165"/>
    </location>
    <ligand>
        <name>GTP</name>
        <dbReference type="ChEBI" id="CHEBI:37565"/>
    </ligand>
</feature>
<proteinExistence type="predicted"/>
<dbReference type="GO" id="GO:0001664">
    <property type="term" value="F:G protein-coupled receptor binding"/>
    <property type="evidence" value="ECO:0007669"/>
    <property type="project" value="TreeGrafter"/>
</dbReference>
<keyword evidence="4" id="KW-0807">Transducer</keyword>
<dbReference type="GO" id="GO:0005834">
    <property type="term" value="C:heterotrimeric G-protein complex"/>
    <property type="evidence" value="ECO:0007669"/>
    <property type="project" value="TreeGrafter"/>
</dbReference>
<gene>
    <name evidence="7" type="ORF">TrRE_jg7772</name>
</gene>
<dbReference type="GO" id="GO:0046872">
    <property type="term" value="F:metal ion binding"/>
    <property type="evidence" value="ECO:0007669"/>
    <property type="project" value="UniProtKB-KW"/>
</dbReference>
<evidence type="ECO:0000256" key="5">
    <source>
        <dbReference type="PIRSR" id="PIRSR601019-1"/>
    </source>
</evidence>
<dbReference type="InterPro" id="IPR001019">
    <property type="entry name" value="Gprotein_alpha_su"/>
</dbReference>
<dbReference type="AlphaFoldDB" id="A0A9W7KST5"/>
<organism evidence="7 8">
    <name type="scientific">Triparma retinervis</name>
    <dbReference type="NCBI Taxonomy" id="2557542"/>
    <lineage>
        <taxon>Eukaryota</taxon>
        <taxon>Sar</taxon>
        <taxon>Stramenopiles</taxon>
        <taxon>Ochrophyta</taxon>
        <taxon>Bolidophyceae</taxon>
        <taxon>Parmales</taxon>
        <taxon>Triparmaceae</taxon>
        <taxon>Triparma</taxon>
    </lineage>
</organism>
<dbReference type="PANTHER" id="PTHR10218">
    <property type="entry name" value="GTP-BINDING PROTEIN ALPHA SUBUNIT"/>
    <property type="match status" value="1"/>
</dbReference>
<evidence type="ECO:0000313" key="7">
    <source>
        <dbReference type="EMBL" id="GMI10338.1"/>
    </source>
</evidence>
<sequence>MGACGSTGNGEIHRAKLLLLGAGGAGKSTIFKQVRLLALEGFEDDIRMECVVPIIQNIVDACQKLVKISLKHELPLASKTMNESEVIRSTRVNSAEDDFSALKDAVKIIWADPQIKKAFSLSLGESSSKDAVNANDDFFLSKADKVLTPGYVPTDEDILKLRRSTSGAHSLDFKFDPKKFGKGHDKGISGQKHKSSYWTLTDVGGQIHERATWYEEFADLDGLVFVLSLPDFDQKSQDNRSANKLVEDGINLMLQVMRADNLLEVPVCVLLNKFDIFVKKIAASDEGINAVFPEYKGNPKNAEECALYIENFIREEISKDSKVTKSFYITQATDTDMIANVISKIIDSIALQNMKRSGIDV</sequence>
<dbReference type="SUPFAM" id="SSF47895">
    <property type="entry name" value="Transducin (alpha subunit), insertion domain"/>
    <property type="match status" value="1"/>
</dbReference>
<evidence type="ECO:0000256" key="4">
    <source>
        <dbReference type="ARBA" id="ARBA00023224"/>
    </source>
</evidence>
<keyword evidence="1 6" id="KW-0479">Metal-binding</keyword>
<dbReference type="GO" id="GO:0005525">
    <property type="term" value="F:GTP binding"/>
    <property type="evidence" value="ECO:0007669"/>
    <property type="project" value="UniProtKB-KW"/>
</dbReference>
<dbReference type="GO" id="GO:0007188">
    <property type="term" value="P:adenylate cyclase-modulating G protein-coupled receptor signaling pathway"/>
    <property type="evidence" value="ECO:0007669"/>
    <property type="project" value="TreeGrafter"/>
</dbReference>
<feature type="binding site" evidence="5">
    <location>
        <begin position="202"/>
        <end position="206"/>
    </location>
    <ligand>
        <name>GTP</name>
        <dbReference type="ChEBI" id="CHEBI:37565"/>
    </ligand>
</feature>
<keyword evidence="2 5" id="KW-0547">Nucleotide-binding</keyword>
<dbReference type="GO" id="GO:0005737">
    <property type="term" value="C:cytoplasm"/>
    <property type="evidence" value="ECO:0007669"/>
    <property type="project" value="TreeGrafter"/>
</dbReference>
<dbReference type="GO" id="GO:0031683">
    <property type="term" value="F:G-protein beta/gamma-subunit complex binding"/>
    <property type="evidence" value="ECO:0007669"/>
    <property type="project" value="InterPro"/>
</dbReference>
<dbReference type="Proteomes" id="UP001165082">
    <property type="component" value="Unassembled WGS sequence"/>
</dbReference>
<feature type="binding site" evidence="6">
    <location>
        <position position="28"/>
    </location>
    <ligand>
        <name>Mg(2+)</name>
        <dbReference type="ChEBI" id="CHEBI:18420"/>
    </ligand>
</feature>